<evidence type="ECO:0000256" key="2">
    <source>
        <dbReference type="ARBA" id="ARBA00022692"/>
    </source>
</evidence>
<dbReference type="OrthoDB" id="18894at2759"/>
<dbReference type="Pfam" id="PF03151">
    <property type="entry name" value="TPT"/>
    <property type="match status" value="1"/>
</dbReference>
<feature type="domain" description="Sugar phosphate transporter" evidence="6">
    <location>
        <begin position="62"/>
        <end position="356"/>
    </location>
</feature>
<dbReference type="PANTHER" id="PTHR11132">
    <property type="entry name" value="SOLUTE CARRIER FAMILY 35"/>
    <property type="match status" value="1"/>
</dbReference>
<feature type="transmembrane region" description="Helical" evidence="5">
    <location>
        <begin position="306"/>
        <end position="330"/>
    </location>
</feature>
<keyword evidence="4 5" id="KW-0472">Membrane</keyword>
<dbReference type="Proteomes" id="UP000887013">
    <property type="component" value="Unassembled WGS sequence"/>
</dbReference>
<feature type="transmembrane region" description="Helical" evidence="5">
    <location>
        <begin position="342"/>
        <end position="360"/>
    </location>
</feature>
<feature type="transmembrane region" description="Helical" evidence="5">
    <location>
        <begin position="154"/>
        <end position="175"/>
    </location>
</feature>
<dbReference type="AlphaFoldDB" id="A0A8X6UND1"/>
<evidence type="ECO:0000256" key="1">
    <source>
        <dbReference type="ARBA" id="ARBA00004141"/>
    </source>
</evidence>
<dbReference type="EMBL" id="BMAW01131785">
    <property type="protein sequence ID" value="GFU40772.1"/>
    <property type="molecule type" value="Genomic_DNA"/>
</dbReference>
<evidence type="ECO:0000256" key="5">
    <source>
        <dbReference type="SAM" id="Phobius"/>
    </source>
</evidence>
<feature type="transmembrane region" description="Helical" evidence="5">
    <location>
        <begin position="210"/>
        <end position="231"/>
    </location>
</feature>
<evidence type="ECO:0000256" key="4">
    <source>
        <dbReference type="ARBA" id="ARBA00023136"/>
    </source>
</evidence>
<comment type="caution">
    <text evidence="8">The sequence shown here is derived from an EMBL/GenBank/DDBJ whole genome shotgun (WGS) entry which is preliminary data.</text>
</comment>
<feature type="transmembrane region" description="Helical" evidence="5">
    <location>
        <begin position="181"/>
        <end position="198"/>
    </location>
</feature>
<dbReference type="InterPro" id="IPR050186">
    <property type="entry name" value="TPT_transporter"/>
</dbReference>
<comment type="subcellular location">
    <subcellularLocation>
        <location evidence="1">Membrane</location>
        <topology evidence="1">Multi-pass membrane protein</topology>
    </subcellularLocation>
</comment>
<dbReference type="EMBL" id="BMAW01019567">
    <property type="protein sequence ID" value="GFT64088.1"/>
    <property type="molecule type" value="Genomic_DNA"/>
</dbReference>
<organism evidence="8 9">
    <name type="scientific">Nephila pilipes</name>
    <name type="common">Giant wood spider</name>
    <name type="synonym">Nephila maculata</name>
    <dbReference type="NCBI Taxonomy" id="299642"/>
    <lineage>
        <taxon>Eukaryota</taxon>
        <taxon>Metazoa</taxon>
        <taxon>Ecdysozoa</taxon>
        <taxon>Arthropoda</taxon>
        <taxon>Chelicerata</taxon>
        <taxon>Arachnida</taxon>
        <taxon>Araneae</taxon>
        <taxon>Araneomorphae</taxon>
        <taxon>Entelegynae</taxon>
        <taxon>Araneoidea</taxon>
        <taxon>Nephilidae</taxon>
        <taxon>Nephila</taxon>
    </lineage>
</organism>
<keyword evidence="9" id="KW-1185">Reference proteome</keyword>
<sequence>MKRRRESSQSSSHSSYRQTSFLSLIKHFNTCCYPCPEKYDPKMKKMDSFCTVRLILTFMKTIGLVCLYYCFSIGITFYQKWFIKDFHFPLTVVICHLVVKFMLSGMLRCLYHIFTGRQRVVLDWPTYFKQLAPTGIASALDIGLSNWSFEFITISLYTMTKSTCIIFILGFSLLFGLEKKRYSLIIVVALIAAGLFMFTYQSTQFNLDGFLLVLSASFLAGLRWTLAQMVVQRKEMGLGNPVDMIYHVQPWMVVGLLPLAVIFEGIPIATTEKVFRYKEVSAVLSTLGYILLGSVLAFFMELSEYLLLLFTSSLTLSIAGVFKEVCTLYLAVKFTGDHMTTVNFIGLVVCLIGITLHVILKAVDSDGKESSSLRNLLVSCYLNFLHYFSISGHKLWKRKRSTKGGNNY</sequence>
<evidence type="ECO:0000313" key="8">
    <source>
        <dbReference type="EMBL" id="GFU40772.1"/>
    </source>
</evidence>
<gene>
    <name evidence="8" type="primary">SLC35C2</name>
    <name evidence="7" type="ORF">NPIL_23751</name>
    <name evidence="8" type="ORF">NPIL_328191</name>
</gene>
<feature type="transmembrane region" description="Helical" evidence="5">
    <location>
        <begin position="52"/>
        <end position="78"/>
    </location>
</feature>
<evidence type="ECO:0000313" key="9">
    <source>
        <dbReference type="Proteomes" id="UP000887013"/>
    </source>
</evidence>
<proteinExistence type="predicted"/>
<feature type="transmembrane region" description="Helical" evidence="5">
    <location>
        <begin position="251"/>
        <end position="270"/>
    </location>
</feature>
<dbReference type="InterPro" id="IPR004853">
    <property type="entry name" value="Sugar_P_trans_dom"/>
</dbReference>
<feature type="transmembrane region" description="Helical" evidence="5">
    <location>
        <begin position="282"/>
        <end position="300"/>
    </location>
</feature>
<evidence type="ECO:0000259" key="6">
    <source>
        <dbReference type="Pfam" id="PF03151"/>
    </source>
</evidence>
<keyword evidence="3 5" id="KW-1133">Transmembrane helix</keyword>
<protein>
    <submittedName>
        <fullName evidence="8">Solute carrier family 35 member C2</fullName>
    </submittedName>
</protein>
<reference evidence="8" key="1">
    <citation type="submission" date="2020-08" db="EMBL/GenBank/DDBJ databases">
        <title>Multicomponent nature underlies the extraordinary mechanical properties of spider dragline silk.</title>
        <authorList>
            <person name="Kono N."/>
            <person name="Nakamura H."/>
            <person name="Mori M."/>
            <person name="Yoshida Y."/>
            <person name="Ohtoshi R."/>
            <person name="Malay A.D."/>
            <person name="Moran D.A.P."/>
            <person name="Tomita M."/>
            <person name="Numata K."/>
            <person name="Arakawa K."/>
        </authorList>
    </citation>
    <scope>NUCLEOTIDE SEQUENCE</scope>
</reference>
<evidence type="ECO:0000256" key="3">
    <source>
        <dbReference type="ARBA" id="ARBA00022989"/>
    </source>
</evidence>
<accession>A0A8X6UND1</accession>
<dbReference type="CDD" id="cd21092">
    <property type="entry name" value="TPT_S35C2"/>
    <property type="match status" value="1"/>
</dbReference>
<dbReference type="GO" id="GO:0016020">
    <property type="term" value="C:membrane"/>
    <property type="evidence" value="ECO:0007669"/>
    <property type="project" value="UniProtKB-SubCell"/>
</dbReference>
<keyword evidence="2 5" id="KW-0812">Transmembrane</keyword>
<evidence type="ECO:0000313" key="7">
    <source>
        <dbReference type="EMBL" id="GFT64088.1"/>
    </source>
</evidence>
<name>A0A8X6UND1_NEPPI</name>